<feature type="compositionally biased region" description="Polar residues" evidence="1">
    <location>
        <begin position="107"/>
        <end position="138"/>
    </location>
</feature>
<feature type="region of interest" description="Disordered" evidence="1">
    <location>
        <begin position="210"/>
        <end position="236"/>
    </location>
</feature>
<feature type="compositionally biased region" description="Polar residues" evidence="1">
    <location>
        <begin position="227"/>
        <end position="236"/>
    </location>
</feature>
<protein>
    <submittedName>
        <fullName evidence="2">Uncharacterized protein</fullName>
    </submittedName>
</protein>
<evidence type="ECO:0000256" key="1">
    <source>
        <dbReference type="SAM" id="MobiDB-lite"/>
    </source>
</evidence>
<accession>A0ABQ9EVF4</accession>
<sequence>MNGYVKNEMLVDNENNSHSPTCNNTIIPTKTDTSEFSSDVQKMKETGRVDSYKEARALKDIEDLVTENVSPSETILGVNNLASSSPTCDKRYLSMPVITDCDMTTESSDLDKISNTSVTQKSSPMTSPNQGSDVSRGQSMAADKENGQNSLVSVSKNCEIKTNSDSLLLQANSFTDTTPVPVGSVPPVVHRQHSDDFNSHNADTVVGVTGSDSSESLSPGIRPFKGNPSTKYSNRRSYGNHAKTMSDIQSGNMFPCDNKSQNGIAFQPNFRQTISSPSIEYTSRNNGFMASGPDLNTNMRPEIYSDSICDRTGANNNWDYSNSNNSGFNYVNPGMPPFTSSYQYRMNLSSMSSDNIYPQNISRFNTLVSSENAGSVNVGRMYNANHMNKSAMYPHQTVSNNLHPSNLFYGSNYNESYSPQVNQVMTSQTCSRQISGESAAANRMFTGNGLDNDFHPEQYQNTFPYHEPVSTDFTSIFSDYCNSQQPEYQTI</sequence>
<evidence type="ECO:0000313" key="3">
    <source>
        <dbReference type="Proteomes" id="UP001217089"/>
    </source>
</evidence>
<dbReference type="Proteomes" id="UP001217089">
    <property type="component" value="Unassembled WGS sequence"/>
</dbReference>
<organism evidence="2 3">
    <name type="scientific">Tegillarca granosa</name>
    <name type="common">Malaysian cockle</name>
    <name type="synonym">Anadara granosa</name>
    <dbReference type="NCBI Taxonomy" id="220873"/>
    <lineage>
        <taxon>Eukaryota</taxon>
        <taxon>Metazoa</taxon>
        <taxon>Spiralia</taxon>
        <taxon>Lophotrochozoa</taxon>
        <taxon>Mollusca</taxon>
        <taxon>Bivalvia</taxon>
        <taxon>Autobranchia</taxon>
        <taxon>Pteriomorphia</taxon>
        <taxon>Arcoida</taxon>
        <taxon>Arcoidea</taxon>
        <taxon>Arcidae</taxon>
        <taxon>Tegillarca</taxon>
    </lineage>
</organism>
<name>A0ABQ9EVF4_TEGGR</name>
<dbReference type="EMBL" id="JARBDR010000793">
    <property type="protein sequence ID" value="KAJ8307380.1"/>
    <property type="molecule type" value="Genomic_DNA"/>
</dbReference>
<reference evidence="2 3" key="1">
    <citation type="submission" date="2022-12" db="EMBL/GenBank/DDBJ databases">
        <title>Chromosome-level genome of Tegillarca granosa.</title>
        <authorList>
            <person name="Kim J."/>
        </authorList>
    </citation>
    <scope>NUCLEOTIDE SEQUENCE [LARGE SCALE GENOMIC DNA]</scope>
    <source>
        <strain evidence="2">Teg-2019</strain>
        <tissue evidence="2">Adductor muscle</tissue>
    </source>
</reference>
<feature type="region of interest" description="Disordered" evidence="1">
    <location>
        <begin position="12"/>
        <end position="33"/>
    </location>
</feature>
<proteinExistence type="predicted"/>
<feature type="compositionally biased region" description="Polar residues" evidence="1">
    <location>
        <begin position="13"/>
        <end position="33"/>
    </location>
</feature>
<evidence type="ECO:0000313" key="2">
    <source>
        <dbReference type="EMBL" id="KAJ8307380.1"/>
    </source>
</evidence>
<keyword evidence="3" id="KW-1185">Reference proteome</keyword>
<gene>
    <name evidence="2" type="ORF">KUTeg_015464</name>
</gene>
<comment type="caution">
    <text evidence="2">The sequence shown here is derived from an EMBL/GenBank/DDBJ whole genome shotgun (WGS) entry which is preliminary data.</text>
</comment>
<feature type="region of interest" description="Disordered" evidence="1">
    <location>
        <begin position="107"/>
        <end position="149"/>
    </location>
</feature>